<accession>A0A285GAY7</accession>
<dbReference type="EMBL" id="OBDZ01000006">
    <property type="protein sequence ID" value="SNY20727.1"/>
    <property type="molecule type" value="Genomic_DNA"/>
</dbReference>
<keyword evidence="5 8" id="KW-0378">Hydrolase</keyword>
<proteinExistence type="inferred from homology"/>
<dbReference type="InterPro" id="IPR004013">
    <property type="entry name" value="PHP_dom"/>
</dbReference>
<dbReference type="InterPro" id="IPR016195">
    <property type="entry name" value="Pol/histidinol_Pase-like"/>
</dbReference>
<sequence>MLVDYHTHLLGHEDREGTVEDIREFLEAAVANDVKEIGFTDHNRYYEQFDFDLIEEVAQEFPQLKVRKGIEMDYTPGKEKEIKEFLEQFELDYAIGSIHFLGNWMFDHPDYTDEYDNWDIDELYKRYFERVAGAAKSGLFQLLGHLDLIKVFNFRPKTDVVELVTPTLEVIAQEDITIEINTNGMNKPAKEFYPSREILEKAYELGIKVTTSSDAHRADRVGENLAEVREMLLDIGYTEIATFEDKKRIMVKL</sequence>
<evidence type="ECO:0000256" key="7">
    <source>
        <dbReference type="ARBA" id="ARBA00049158"/>
    </source>
</evidence>
<dbReference type="EC" id="3.1.3.15" evidence="3 8"/>
<evidence type="ECO:0000256" key="3">
    <source>
        <dbReference type="ARBA" id="ARBA00013085"/>
    </source>
</evidence>
<gene>
    <name evidence="10" type="ORF">SAMN06265827_1065</name>
</gene>
<evidence type="ECO:0000256" key="2">
    <source>
        <dbReference type="ARBA" id="ARBA00009152"/>
    </source>
</evidence>
<protein>
    <recommendedName>
        <fullName evidence="3 8">Histidinol-phosphatase</fullName>
        <shortName evidence="8">HolPase</shortName>
        <ecNumber evidence="3 8">3.1.3.15</ecNumber>
    </recommendedName>
</protein>
<dbReference type="GO" id="GO:0005737">
    <property type="term" value="C:cytoplasm"/>
    <property type="evidence" value="ECO:0007669"/>
    <property type="project" value="TreeGrafter"/>
</dbReference>
<dbReference type="STRING" id="1413210.U472_03355"/>
<evidence type="ECO:0000256" key="6">
    <source>
        <dbReference type="ARBA" id="ARBA00023102"/>
    </source>
</evidence>
<keyword evidence="4 8" id="KW-0028">Amino-acid biosynthesis</keyword>
<feature type="domain" description="PHP" evidence="9">
    <location>
        <begin position="20"/>
        <end position="183"/>
    </location>
</feature>
<dbReference type="PANTHER" id="PTHR21039:SF0">
    <property type="entry name" value="HISTIDINOL-PHOSPHATASE"/>
    <property type="match status" value="1"/>
</dbReference>
<keyword evidence="6 8" id="KW-0368">Histidine biosynthesis</keyword>
<evidence type="ECO:0000256" key="1">
    <source>
        <dbReference type="ARBA" id="ARBA00004970"/>
    </source>
</evidence>
<evidence type="ECO:0000256" key="8">
    <source>
        <dbReference type="RuleBase" id="RU366003"/>
    </source>
</evidence>
<reference evidence="11" key="1">
    <citation type="submission" date="2017-09" db="EMBL/GenBank/DDBJ databases">
        <authorList>
            <person name="Varghese N."/>
            <person name="Submissions S."/>
        </authorList>
    </citation>
    <scope>NUCLEOTIDE SEQUENCE [LARGE SCALE GENOMIC DNA]</scope>
    <source>
        <strain evidence="11">MSL47</strain>
    </source>
</reference>
<dbReference type="AlphaFoldDB" id="A0A285GAY7"/>
<name>A0A285GAY7_9FIRM</name>
<dbReference type="Gene3D" id="3.20.20.140">
    <property type="entry name" value="Metal-dependent hydrolases"/>
    <property type="match status" value="1"/>
</dbReference>
<comment type="catalytic activity">
    <reaction evidence="7 8">
        <text>L-histidinol phosphate + H2O = L-histidinol + phosphate</text>
        <dbReference type="Rhea" id="RHEA:14465"/>
        <dbReference type="ChEBI" id="CHEBI:15377"/>
        <dbReference type="ChEBI" id="CHEBI:43474"/>
        <dbReference type="ChEBI" id="CHEBI:57699"/>
        <dbReference type="ChEBI" id="CHEBI:57980"/>
        <dbReference type="EC" id="3.1.3.15"/>
    </reaction>
</comment>
<dbReference type="GO" id="GO:0000105">
    <property type="term" value="P:L-histidine biosynthetic process"/>
    <property type="evidence" value="ECO:0007669"/>
    <property type="project" value="UniProtKB-UniRule"/>
</dbReference>
<keyword evidence="11" id="KW-1185">Reference proteome</keyword>
<dbReference type="PANTHER" id="PTHR21039">
    <property type="entry name" value="HISTIDINOL PHOSPHATASE-RELATED"/>
    <property type="match status" value="1"/>
</dbReference>
<dbReference type="NCBIfam" id="TIGR01856">
    <property type="entry name" value="hisJ_fam"/>
    <property type="match status" value="1"/>
</dbReference>
<dbReference type="UniPathway" id="UPA00031">
    <property type="reaction ID" value="UER00013"/>
</dbReference>
<dbReference type="CDD" id="cd12110">
    <property type="entry name" value="PHP_HisPPase_Hisj_like"/>
    <property type="match status" value="1"/>
</dbReference>
<dbReference type="RefSeq" id="WP_097017040.1">
    <property type="nucleotide sequence ID" value="NZ_OBDZ01000006.1"/>
</dbReference>
<evidence type="ECO:0000259" key="9">
    <source>
        <dbReference type="Pfam" id="PF02811"/>
    </source>
</evidence>
<evidence type="ECO:0000256" key="5">
    <source>
        <dbReference type="ARBA" id="ARBA00022801"/>
    </source>
</evidence>
<evidence type="ECO:0000313" key="10">
    <source>
        <dbReference type="EMBL" id="SNY20727.1"/>
    </source>
</evidence>
<dbReference type="InterPro" id="IPR010140">
    <property type="entry name" value="Histidinol_P_phosphatase_HisJ"/>
</dbReference>
<dbReference type="GO" id="GO:0004401">
    <property type="term" value="F:histidinol-phosphatase activity"/>
    <property type="evidence" value="ECO:0007669"/>
    <property type="project" value="UniProtKB-UniRule"/>
</dbReference>
<dbReference type="Pfam" id="PF02811">
    <property type="entry name" value="PHP"/>
    <property type="match status" value="1"/>
</dbReference>
<organism evidence="10 11">
    <name type="scientific">Orenia metallireducens</name>
    <dbReference type="NCBI Taxonomy" id="1413210"/>
    <lineage>
        <taxon>Bacteria</taxon>
        <taxon>Bacillati</taxon>
        <taxon>Bacillota</taxon>
        <taxon>Clostridia</taxon>
        <taxon>Halanaerobiales</taxon>
        <taxon>Halobacteroidaceae</taxon>
        <taxon>Orenia</taxon>
    </lineage>
</organism>
<evidence type="ECO:0000313" key="11">
    <source>
        <dbReference type="Proteomes" id="UP000219573"/>
    </source>
</evidence>
<comment type="similarity">
    <text evidence="2 8">Belongs to the PHP hydrolase family. HisK subfamily.</text>
</comment>
<dbReference type="Proteomes" id="UP000219573">
    <property type="component" value="Unassembled WGS sequence"/>
</dbReference>
<dbReference type="SUPFAM" id="SSF89550">
    <property type="entry name" value="PHP domain-like"/>
    <property type="match status" value="1"/>
</dbReference>
<comment type="pathway">
    <text evidence="1 8">Amino-acid biosynthesis; L-histidine biosynthesis; L-histidine from 5-phospho-alpha-D-ribose 1-diphosphate: step 8/9.</text>
</comment>
<evidence type="ECO:0000256" key="4">
    <source>
        <dbReference type="ARBA" id="ARBA00022605"/>
    </source>
</evidence>
<dbReference type="NCBIfam" id="NF005596">
    <property type="entry name" value="PRK07328.1"/>
    <property type="match status" value="1"/>
</dbReference>